<name>A0AAJ2KVV3_ALKPS</name>
<comment type="caution">
    <text evidence="2">The sequence shown here is derived from an EMBL/GenBank/DDBJ whole genome shotgun (WGS) entry which is preliminary data.</text>
</comment>
<evidence type="ECO:0000256" key="1">
    <source>
        <dbReference type="SAM" id="Phobius"/>
    </source>
</evidence>
<gene>
    <name evidence="2" type="ORF">RYX45_06535</name>
</gene>
<evidence type="ECO:0000313" key="3">
    <source>
        <dbReference type="Proteomes" id="UP001285636"/>
    </source>
</evidence>
<feature type="transmembrane region" description="Helical" evidence="1">
    <location>
        <begin position="37"/>
        <end position="59"/>
    </location>
</feature>
<reference evidence="2" key="1">
    <citation type="submission" date="2023-10" db="EMBL/GenBank/DDBJ databases">
        <title>Screening of Alkalihalophilus pseudofirmusBZ-TG-HK211 and Its Alleviation of Salt Stress on Rapeseed Growth.</title>
        <authorList>
            <person name="Zhao B."/>
            <person name="Guo T."/>
        </authorList>
    </citation>
    <scope>NUCLEOTIDE SEQUENCE</scope>
    <source>
        <strain evidence="2">BZ-TG-HK211</strain>
    </source>
</reference>
<keyword evidence="1" id="KW-1133">Transmembrane helix</keyword>
<dbReference type="Proteomes" id="UP001285636">
    <property type="component" value="Unassembled WGS sequence"/>
</dbReference>
<evidence type="ECO:0000313" key="2">
    <source>
        <dbReference type="EMBL" id="MDV2884828.1"/>
    </source>
</evidence>
<keyword evidence="1" id="KW-0812">Transmembrane</keyword>
<dbReference type="EMBL" id="JAWJAY010000001">
    <property type="protein sequence ID" value="MDV2884828.1"/>
    <property type="molecule type" value="Genomic_DNA"/>
</dbReference>
<protein>
    <submittedName>
        <fullName evidence="2">Uncharacterized protein</fullName>
    </submittedName>
</protein>
<accession>A0AAJ2KVV3</accession>
<feature type="transmembrane region" description="Helical" evidence="1">
    <location>
        <begin position="6"/>
        <end position="22"/>
    </location>
</feature>
<dbReference type="RefSeq" id="WP_323466273.1">
    <property type="nucleotide sequence ID" value="NZ_CP144224.1"/>
</dbReference>
<dbReference type="AlphaFoldDB" id="A0AAJ2KVV3"/>
<keyword evidence="1" id="KW-0472">Membrane</keyword>
<proteinExistence type="predicted"/>
<sequence>MDPLLAFMLLFFFGGWLVLILIKKKIDKRESSNPEPVVRWIMAVTGWGVINLFLVSWWFNKMM</sequence>
<organism evidence="2 3">
    <name type="scientific">Alkalihalophilus pseudofirmus</name>
    <name type="common">Bacillus pseudofirmus</name>
    <dbReference type="NCBI Taxonomy" id="79885"/>
    <lineage>
        <taxon>Bacteria</taxon>
        <taxon>Bacillati</taxon>
        <taxon>Bacillota</taxon>
        <taxon>Bacilli</taxon>
        <taxon>Bacillales</taxon>
        <taxon>Bacillaceae</taxon>
        <taxon>Alkalihalophilus</taxon>
    </lineage>
</organism>